<evidence type="ECO:0000313" key="3">
    <source>
        <dbReference type="Proteomes" id="UP000823388"/>
    </source>
</evidence>
<proteinExistence type="predicted"/>
<organism evidence="2 3">
    <name type="scientific">Panicum virgatum</name>
    <name type="common">Blackwell switchgrass</name>
    <dbReference type="NCBI Taxonomy" id="38727"/>
    <lineage>
        <taxon>Eukaryota</taxon>
        <taxon>Viridiplantae</taxon>
        <taxon>Streptophyta</taxon>
        <taxon>Embryophyta</taxon>
        <taxon>Tracheophyta</taxon>
        <taxon>Spermatophyta</taxon>
        <taxon>Magnoliopsida</taxon>
        <taxon>Liliopsida</taxon>
        <taxon>Poales</taxon>
        <taxon>Poaceae</taxon>
        <taxon>PACMAD clade</taxon>
        <taxon>Panicoideae</taxon>
        <taxon>Panicodae</taxon>
        <taxon>Paniceae</taxon>
        <taxon>Panicinae</taxon>
        <taxon>Panicum</taxon>
        <taxon>Panicum sect. Hiantes</taxon>
    </lineage>
</organism>
<keyword evidence="1" id="KW-0812">Transmembrane</keyword>
<keyword evidence="1" id="KW-0472">Membrane</keyword>
<evidence type="ECO:0000313" key="2">
    <source>
        <dbReference type="EMBL" id="KAG2550923.1"/>
    </source>
</evidence>
<name>A0A8T0NNT9_PANVG</name>
<gene>
    <name evidence="2" type="ORF">PVAP13_9KG306800</name>
</gene>
<protein>
    <submittedName>
        <fullName evidence="2">Uncharacterized protein</fullName>
    </submittedName>
</protein>
<evidence type="ECO:0000256" key="1">
    <source>
        <dbReference type="SAM" id="Phobius"/>
    </source>
</evidence>
<keyword evidence="3" id="KW-1185">Reference proteome</keyword>
<feature type="transmembrane region" description="Helical" evidence="1">
    <location>
        <begin position="111"/>
        <end position="130"/>
    </location>
</feature>
<reference evidence="2" key="1">
    <citation type="submission" date="2020-05" db="EMBL/GenBank/DDBJ databases">
        <title>WGS assembly of Panicum virgatum.</title>
        <authorList>
            <person name="Lovell J.T."/>
            <person name="Jenkins J."/>
            <person name="Shu S."/>
            <person name="Juenger T.E."/>
            <person name="Schmutz J."/>
        </authorList>
    </citation>
    <scope>NUCLEOTIDE SEQUENCE</scope>
    <source>
        <strain evidence="2">AP13</strain>
    </source>
</reference>
<dbReference type="EMBL" id="CM029053">
    <property type="protein sequence ID" value="KAG2550923.1"/>
    <property type="molecule type" value="Genomic_DNA"/>
</dbReference>
<accession>A0A8T0NNT9</accession>
<sequence>MAAAAVLRRLAGRALRRPSSSFPHALLGKQPQMMSRSPPVENITPRRLYSSDGVVIKAEVNKIIRSPATVLERISKNFDKLDQISEKQLISLKRIEDVMRENIKRDRRRKVLVRGLFFIGIAVFVKKQFFGASQEDKAKSEST</sequence>
<keyword evidence="1" id="KW-1133">Transmembrane helix</keyword>
<dbReference type="AlphaFoldDB" id="A0A8T0NNT9"/>
<dbReference type="Proteomes" id="UP000823388">
    <property type="component" value="Chromosome 9K"/>
</dbReference>
<comment type="caution">
    <text evidence="2">The sequence shown here is derived from an EMBL/GenBank/DDBJ whole genome shotgun (WGS) entry which is preliminary data.</text>
</comment>